<comment type="caution">
    <text evidence="1">The sequence shown here is derived from an EMBL/GenBank/DDBJ whole genome shotgun (WGS) entry which is preliminary data.</text>
</comment>
<organism evidence="1 2">
    <name type="scientific">Rhododendron molle</name>
    <name type="common">Chinese azalea</name>
    <name type="synonym">Azalea mollis</name>
    <dbReference type="NCBI Taxonomy" id="49168"/>
    <lineage>
        <taxon>Eukaryota</taxon>
        <taxon>Viridiplantae</taxon>
        <taxon>Streptophyta</taxon>
        <taxon>Embryophyta</taxon>
        <taxon>Tracheophyta</taxon>
        <taxon>Spermatophyta</taxon>
        <taxon>Magnoliopsida</taxon>
        <taxon>eudicotyledons</taxon>
        <taxon>Gunneridae</taxon>
        <taxon>Pentapetalae</taxon>
        <taxon>asterids</taxon>
        <taxon>Ericales</taxon>
        <taxon>Ericaceae</taxon>
        <taxon>Ericoideae</taxon>
        <taxon>Rhodoreae</taxon>
        <taxon>Rhododendron</taxon>
    </lineage>
</organism>
<keyword evidence="2" id="KW-1185">Reference proteome</keyword>
<dbReference type="Proteomes" id="UP001062846">
    <property type="component" value="Chromosome 6"/>
</dbReference>
<reference evidence="1" key="1">
    <citation type="submission" date="2022-02" db="EMBL/GenBank/DDBJ databases">
        <title>Plant Genome Project.</title>
        <authorList>
            <person name="Zhang R.-G."/>
        </authorList>
    </citation>
    <scope>NUCLEOTIDE SEQUENCE</scope>
    <source>
        <strain evidence="1">AT1</strain>
    </source>
</reference>
<sequence length="68" mass="7859">MRRMGVGKREKTFEIYNREIEKSHEGEKSLPSRHPLGHKTPGGEGKEINGGGGFFRVREREREVHKLD</sequence>
<protein>
    <submittedName>
        <fullName evidence="1">Uncharacterized protein</fullName>
    </submittedName>
</protein>
<accession>A0ACC0N9V0</accession>
<dbReference type="EMBL" id="CM046393">
    <property type="protein sequence ID" value="KAI8549955.1"/>
    <property type="molecule type" value="Genomic_DNA"/>
</dbReference>
<name>A0ACC0N9V0_RHOML</name>
<gene>
    <name evidence="1" type="ORF">RHMOL_Rhmol06G0065700</name>
</gene>
<evidence type="ECO:0000313" key="1">
    <source>
        <dbReference type="EMBL" id="KAI8549955.1"/>
    </source>
</evidence>
<proteinExistence type="predicted"/>
<evidence type="ECO:0000313" key="2">
    <source>
        <dbReference type="Proteomes" id="UP001062846"/>
    </source>
</evidence>